<dbReference type="Proteomes" id="UP000427906">
    <property type="component" value="Chromosome"/>
</dbReference>
<evidence type="ECO:0000259" key="1">
    <source>
        <dbReference type="PROSITE" id="PS51725"/>
    </source>
</evidence>
<reference evidence="2 3" key="1">
    <citation type="submission" date="2019-11" db="EMBL/GenBank/DDBJ databases">
        <title>Comparative genomics of hydrocarbon-degrading Desulfosarcina strains.</title>
        <authorList>
            <person name="Watanabe M."/>
            <person name="Kojima H."/>
            <person name="Fukui M."/>
        </authorList>
    </citation>
    <scope>NUCLEOTIDE SEQUENCE [LARGE SCALE GENOMIC DNA]</scope>
    <source>
        <strain evidence="2 3">PL12</strain>
    </source>
</reference>
<proteinExistence type="predicted"/>
<dbReference type="SUPFAM" id="SSF54909">
    <property type="entry name" value="Dimeric alpha+beta barrel"/>
    <property type="match status" value="1"/>
</dbReference>
<dbReference type="AlphaFoldDB" id="A0A5K7YS13"/>
<dbReference type="RefSeq" id="WP_155317155.1">
    <property type="nucleotide sequence ID" value="NZ_AP021874.1"/>
</dbReference>
<dbReference type="InterPro" id="IPR011008">
    <property type="entry name" value="Dimeric_a/b-barrel"/>
</dbReference>
<dbReference type="EMBL" id="AP021874">
    <property type="protein sequence ID" value="BBO69074.1"/>
    <property type="molecule type" value="Genomic_DNA"/>
</dbReference>
<name>A0A5K7YS13_9BACT</name>
<accession>A0A5K7YS13</accession>
<keyword evidence="3" id="KW-1185">Reference proteome</keyword>
<evidence type="ECO:0000313" key="2">
    <source>
        <dbReference type="EMBL" id="BBO69074.1"/>
    </source>
</evidence>
<protein>
    <recommendedName>
        <fullName evidence="1">ABM domain-containing protein</fullName>
    </recommendedName>
</protein>
<dbReference type="Gene3D" id="3.30.70.100">
    <property type="match status" value="1"/>
</dbReference>
<dbReference type="PROSITE" id="PS51725">
    <property type="entry name" value="ABM"/>
    <property type="match status" value="1"/>
</dbReference>
<gene>
    <name evidence="2" type="ORF">DSCA_30040</name>
</gene>
<dbReference type="InterPro" id="IPR007138">
    <property type="entry name" value="ABM_dom"/>
</dbReference>
<dbReference type="Pfam" id="PF03992">
    <property type="entry name" value="ABM"/>
    <property type="match status" value="1"/>
</dbReference>
<feature type="domain" description="ABM" evidence="1">
    <location>
        <begin position="2"/>
        <end position="90"/>
    </location>
</feature>
<dbReference type="KEGG" id="dalk:DSCA_30040"/>
<dbReference type="OrthoDB" id="5405645at2"/>
<sequence>MIRIHIRRQVSEENRPALMPLINQLRATIVGHPGYLSSETLRRVDRPGEVLVVSKWQSDFYWKQWYESPERKEIQDRIDDQLAVKTQYEVYDYE</sequence>
<organism evidence="2 3">
    <name type="scientific">Desulfosarcina alkanivorans</name>
    <dbReference type="NCBI Taxonomy" id="571177"/>
    <lineage>
        <taxon>Bacteria</taxon>
        <taxon>Pseudomonadati</taxon>
        <taxon>Thermodesulfobacteriota</taxon>
        <taxon>Desulfobacteria</taxon>
        <taxon>Desulfobacterales</taxon>
        <taxon>Desulfosarcinaceae</taxon>
        <taxon>Desulfosarcina</taxon>
    </lineage>
</organism>
<evidence type="ECO:0000313" key="3">
    <source>
        <dbReference type="Proteomes" id="UP000427906"/>
    </source>
</evidence>